<keyword evidence="4" id="KW-1185">Reference proteome</keyword>
<protein>
    <submittedName>
        <fullName evidence="3">Cation-transporting ATPase, related</fullName>
    </submittedName>
</protein>
<proteinExistence type="predicted"/>
<evidence type="ECO:0000256" key="2">
    <source>
        <dbReference type="SAM" id="Phobius"/>
    </source>
</evidence>
<evidence type="ECO:0000256" key="1">
    <source>
        <dbReference type="SAM" id="MobiDB-lite"/>
    </source>
</evidence>
<keyword evidence="2" id="KW-0812">Transmembrane</keyword>
<reference evidence="3" key="1">
    <citation type="submission" date="2013-10" db="EMBL/GenBank/DDBJ databases">
        <title>Genomic analysis of the causative agents of coccidiosis in chickens.</title>
        <authorList>
            <person name="Reid A.J."/>
            <person name="Blake D."/>
            <person name="Billington K."/>
            <person name="Browne H."/>
            <person name="Dunn M."/>
            <person name="Hung S."/>
            <person name="Kawahara F."/>
            <person name="Miranda-Saavedra D."/>
            <person name="Mourier T."/>
            <person name="Nagra H."/>
            <person name="Otto T.D."/>
            <person name="Rawlings N."/>
            <person name="Sanchez A."/>
            <person name="Sanders M."/>
            <person name="Subramaniam C."/>
            <person name="Tay Y."/>
            <person name="Dear P."/>
            <person name="Doerig C."/>
            <person name="Gruber A."/>
            <person name="Parkinson J."/>
            <person name="Shirley M."/>
            <person name="Wan K.L."/>
            <person name="Berriman M."/>
            <person name="Tomley F."/>
            <person name="Pain A."/>
        </authorList>
    </citation>
    <scope>NUCLEOTIDE SEQUENCE [LARGE SCALE GENOMIC DNA]</scope>
    <source>
        <strain evidence="3">Houghton</strain>
    </source>
</reference>
<gene>
    <name evidence="3" type="ORF">EMH_0024360</name>
</gene>
<dbReference type="Proteomes" id="UP000030744">
    <property type="component" value="Unassembled WGS sequence"/>
</dbReference>
<dbReference type="VEuPathDB" id="ToxoDB:EMH_0024360"/>
<evidence type="ECO:0000313" key="4">
    <source>
        <dbReference type="Proteomes" id="UP000030744"/>
    </source>
</evidence>
<keyword evidence="2" id="KW-1133">Transmembrane helix</keyword>
<feature type="transmembrane region" description="Helical" evidence="2">
    <location>
        <begin position="14"/>
        <end position="33"/>
    </location>
</feature>
<dbReference type="OrthoDB" id="354219at2759"/>
<feature type="compositionally biased region" description="Basic and acidic residues" evidence="1">
    <location>
        <begin position="402"/>
        <end position="414"/>
    </location>
</feature>
<feature type="transmembrane region" description="Helical" evidence="2">
    <location>
        <begin position="81"/>
        <end position="102"/>
    </location>
</feature>
<sequence>MYAQEEAFKKSADFALSTSAVLSGICLASGVVLSNTVCGPELGKLCAAVSTGIVAIPAILAFWSISGLFNMTIGTCAESAPLFYCVTLAAMLAQIAAIANVAKINEKATKMDSESQKDRPKDGNGNNGFTPCLRLYEAAVDRMLYRERSSLPNAKQRSRRANKSSKRCGRKTNAIVQDDRASQHAFVYRLSLEATDGVFQRLLEELKSCTFHPTILTRSRYLAECWNRRKHKESKKSEQQNNKDSEKESAEEGKGRKCQVNNSQRVYPCFQKRLEFYILSRALRRQLLQEKRNLEESFDLQLCRRSEIIALKKPRRTEVAVRKTRRDEAISTWAFKPTLGSQYNAFLQRKLHRYLRESTIACSGYILGQSEKATEMKKGVAAEEKAGTNKLPGRAATAQESKSLRRENNTDKVSHHITPKQATSYMGYGTASEREKVTVAKAYRTLLKRVYGLESEV</sequence>
<feature type="region of interest" description="Disordered" evidence="1">
    <location>
        <begin position="232"/>
        <end position="257"/>
    </location>
</feature>
<dbReference type="GeneID" id="25377310"/>
<dbReference type="AlphaFoldDB" id="U6JWM0"/>
<organism evidence="3 4">
    <name type="scientific">Eimeria mitis</name>
    <dbReference type="NCBI Taxonomy" id="44415"/>
    <lineage>
        <taxon>Eukaryota</taxon>
        <taxon>Sar</taxon>
        <taxon>Alveolata</taxon>
        <taxon>Apicomplexa</taxon>
        <taxon>Conoidasida</taxon>
        <taxon>Coccidia</taxon>
        <taxon>Eucoccidiorida</taxon>
        <taxon>Eimeriorina</taxon>
        <taxon>Eimeriidae</taxon>
        <taxon>Eimeria</taxon>
    </lineage>
</organism>
<feature type="compositionally biased region" description="Basic residues" evidence="1">
    <location>
        <begin position="156"/>
        <end position="170"/>
    </location>
</feature>
<feature type="compositionally biased region" description="Basic and acidic residues" evidence="1">
    <location>
        <begin position="235"/>
        <end position="255"/>
    </location>
</feature>
<feature type="region of interest" description="Disordered" evidence="1">
    <location>
        <begin position="379"/>
        <end position="414"/>
    </location>
</feature>
<reference evidence="3" key="2">
    <citation type="submission" date="2013-10" db="EMBL/GenBank/DDBJ databases">
        <authorList>
            <person name="Aslett M."/>
        </authorList>
    </citation>
    <scope>NUCLEOTIDE SEQUENCE [LARGE SCALE GENOMIC DNA]</scope>
    <source>
        <strain evidence="3">Houghton</strain>
    </source>
</reference>
<dbReference type="RefSeq" id="XP_013352414.1">
    <property type="nucleotide sequence ID" value="XM_013496960.1"/>
</dbReference>
<feature type="transmembrane region" description="Helical" evidence="2">
    <location>
        <begin position="45"/>
        <end position="69"/>
    </location>
</feature>
<keyword evidence="2" id="KW-0472">Membrane</keyword>
<accession>U6JWM0</accession>
<name>U6JWM0_9EIME</name>
<feature type="region of interest" description="Disordered" evidence="1">
    <location>
        <begin position="110"/>
        <end position="129"/>
    </location>
</feature>
<feature type="compositionally biased region" description="Basic and acidic residues" evidence="1">
    <location>
        <begin position="110"/>
        <end position="122"/>
    </location>
</feature>
<dbReference type="EMBL" id="HG682159">
    <property type="protein sequence ID" value="CDJ29845.1"/>
    <property type="molecule type" value="Genomic_DNA"/>
</dbReference>
<evidence type="ECO:0000313" key="3">
    <source>
        <dbReference type="EMBL" id="CDJ29845.1"/>
    </source>
</evidence>
<feature type="region of interest" description="Disordered" evidence="1">
    <location>
        <begin position="151"/>
        <end position="174"/>
    </location>
</feature>